<name>A0A0P1A9V7_PLAHL</name>
<keyword evidence="2" id="KW-1185">Reference proteome</keyword>
<sequence length="128" mass="13848">MLSARYGASTMIQGVSTVDDAAQLYTLVNGMNGEEDGDVRLEAMPAVDDLLELDEMSPEEFGSALKAGNLAKAVIVRQDEEINSPSLLDEAVLEGCVVETLASCPLDDYLDYRIGRYTCVSILPRLTN</sequence>
<reference evidence="2" key="1">
    <citation type="submission" date="2014-09" db="EMBL/GenBank/DDBJ databases">
        <authorList>
            <person name="Sharma Rahul"/>
            <person name="Thines Marco"/>
        </authorList>
    </citation>
    <scope>NUCLEOTIDE SEQUENCE [LARGE SCALE GENOMIC DNA]</scope>
</reference>
<dbReference type="Proteomes" id="UP000054928">
    <property type="component" value="Unassembled WGS sequence"/>
</dbReference>
<evidence type="ECO:0000313" key="2">
    <source>
        <dbReference type="Proteomes" id="UP000054928"/>
    </source>
</evidence>
<dbReference type="OrthoDB" id="63112at2759"/>
<dbReference type="RefSeq" id="XP_024573359.1">
    <property type="nucleotide sequence ID" value="XM_024722266.1"/>
</dbReference>
<dbReference type="GeneID" id="36399511"/>
<dbReference type="AlphaFoldDB" id="A0A0P1A9V7"/>
<proteinExistence type="predicted"/>
<evidence type="ECO:0000313" key="1">
    <source>
        <dbReference type="EMBL" id="CEG36990.1"/>
    </source>
</evidence>
<dbReference type="EMBL" id="CCYD01000261">
    <property type="protein sequence ID" value="CEG36990.1"/>
    <property type="molecule type" value="Genomic_DNA"/>
</dbReference>
<organism evidence="1 2">
    <name type="scientific">Plasmopara halstedii</name>
    <name type="common">Downy mildew of sunflower</name>
    <dbReference type="NCBI Taxonomy" id="4781"/>
    <lineage>
        <taxon>Eukaryota</taxon>
        <taxon>Sar</taxon>
        <taxon>Stramenopiles</taxon>
        <taxon>Oomycota</taxon>
        <taxon>Peronosporomycetes</taxon>
        <taxon>Peronosporales</taxon>
        <taxon>Peronosporaceae</taxon>
        <taxon>Plasmopara</taxon>
    </lineage>
</organism>
<protein>
    <submittedName>
        <fullName evidence="1">Uncharacterized protein</fullName>
    </submittedName>
</protein>
<accession>A0A0P1A9V7</accession>